<dbReference type="Proteomes" id="UP001153076">
    <property type="component" value="Unassembled WGS sequence"/>
</dbReference>
<sequence length="164" mass="18355">MDPQPTTNGTQSRGEGLCQDVKVLVWNVRGAGNKYFMREFREHTRVHRPSLVDLSEPTSAGRQRKRCVGKVAMIAGFPEGSVQHLLQNYSGHLPLLLSLKGFAQIATIPKPFRFQVAWTTHEDLGAVLQDNWPADTKLVPALRSLSGTLDTWNKNVFGNPFCRK</sequence>
<gene>
    <name evidence="1" type="ORF">Cgig2_010834</name>
</gene>
<organism evidence="1 2">
    <name type="scientific">Carnegiea gigantea</name>
    <dbReference type="NCBI Taxonomy" id="171969"/>
    <lineage>
        <taxon>Eukaryota</taxon>
        <taxon>Viridiplantae</taxon>
        <taxon>Streptophyta</taxon>
        <taxon>Embryophyta</taxon>
        <taxon>Tracheophyta</taxon>
        <taxon>Spermatophyta</taxon>
        <taxon>Magnoliopsida</taxon>
        <taxon>eudicotyledons</taxon>
        <taxon>Gunneridae</taxon>
        <taxon>Pentapetalae</taxon>
        <taxon>Caryophyllales</taxon>
        <taxon>Cactineae</taxon>
        <taxon>Cactaceae</taxon>
        <taxon>Cactoideae</taxon>
        <taxon>Echinocereeae</taxon>
        <taxon>Carnegiea</taxon>
    </lineage>
</organism>
<name>A0A9Q1JT19_9CARY</name>
<dbReference type="EMBL" id="JAKOGI010000788">
    <property type="protein sequence ID" value="KAJ8430504.1"/>
    <property type="molecule type" value="Genomic_DNA"/>
</dbReference>
<proteinExistence type="predicted"/>
<accession>A0A9Q1JT19</accession>
<comment type="caution">
    <text evidence="1">The sequence shown here is derived from an EMBL/GenBank/DDBJ whole genome shotgun (WGS) entry which is preliminary data.</text>
</comment>
<dbReference type="OrthoDB" id="973561at2759"/>
<reference evidence="1" key="1">
    <citation type="submission" date="2022-04" db="EMBL/GenBank/DDBJ databases">
        <title>Carnegiea gigantea Genome sequencing and assembly v2.</title>
        <authorList>
            <person name="Copetti D."/>
            <person name="Sanderson M.J."/>
            <person name="Burquez A."/>
            <person name="Wojciechowski M.F."/>
        </authorList>
    </citation>
    <scope>NUCLEOTIDE SEQUENCE</scope>
    <source>
        <strain evidence="1">SGP5-SGP5p</strain>
        <tissue evidence="1">Aerial part</tissue>
    </source>
</reference>
<keyword evidence="2" id="KW-1185">Reference proteome</keyword>
<evidence type="ECO:0000313" key="1">
    <source>
        <dbReference type="EMBL" id="KAJ8430504.1"/>
    </source>
</evidence>
<protein>
    <submittedName>
        <fullName evidence="1">Uncharacterized protein</fullName>
    </submittedName>
</protein>
<dbReference type="AlphaFoldDB" id="A0A9Q1JT19"/>
<evidence type="ECO:0000313" key="2">
    <source>
        <dbReference type="Proteomes" id="UP001153076"/>
    </source>
</evidence>